<comment type="caution">
    <text evidence="2">The sequence shown here is derived from an EMBL/GenBank/DDBJ whole genome shotgun (WGS) entry which is preliminary data.</text>
</comment>
<evidence type="ECO:0000313" key="2">
    <source>
        <dbReference type="EMBL" id="KAH6645279.1"/>
    </source>
</evidence>
<reference evidence="2" key="1">
    <citation type="journal article" date="2021" name="Nat. Commun.">
        <title>Genetic determinants of endophytism in the Arabidopsis root mycobiome.</title>
        <authorList>
            <person name="Mesny F."/>
            <person name="Miyauchi S."/>
            <person name="Thiergart T."/>
            <person name="Pickel B."/>
            <person name="Atanasova L."/>
            <person name="Karlsson M."/>
            <person name="Huettel B."/>
            <person name="Barry K.W."/>
            <person name="Haridas S."/>
            <person name="Chen C."/>
            <person name="Bauer D."/>
            <person name="Andreopoulos W."/>
            <person name="Pangilinan J."/>
            <person name="LaButti K."/>
            <person name="Riley R."/>
            <person name="Lipzen A."/>
            <person name="Clum A."/>
            <person name="Drula E."/>
            <person name="Henrissat B."/>
            <person name="Kohler A."/>
            <person name="Grigoriev I.V."/>
            <person name="Martin F.M."/>
            <person name="Hacquard S."/>
        </authorList>
    </citation>
    <scope>NUCLEOTIDE SEQUENCE</scope>
    <source>
        <strain evidence="2">MPI-SDFR-AT-0073</strain>
    </source>
</reference>
<organism evidence="2 3">
    <name type="scientific">Truncatella angustata</name>
    <dbReference type="NCBI Taxonomy" id="152316"/>
    <lineage>
        <taxon>Eukaryota</taxon>
        <taxon>Fungi</taxon>
        <taxon>Dikarya</taxon>
        <taxon>Ascomycota</taxon>
        <taxon>Pezizomycotina</taxon>
        <taxon>Sordariomycetes</taxon>
        <taxon>Xylariomycetidae</taxon>
        <taxon>Amphisphaeriales</taxon>
        <taxon>Sporocadaceae</taxon>
        <taxon>Truncatella</taxon>
    </lineage>
</organism>
<proteinExistence type="predicted"/>
<name>A0A9P8RFX7_9PEZI</name>
<keyword evidence="3" id="KW-1185">Reference proteome</keyword>
<dbReference type="Pfam" id="PF14087">
    <property type="entry name" value="DUF4267"/>
    <property type="match status" value="1"/>
</dbReference>
<keyword evidence="1" id="KW-0472">Membrane</keyword>
<evidence type="ECO:0000313" key="3">
    <source>
        <dbReference type="Proteomes" id="UP000758603"/>
    </source>
</evidence>
<keyword evidence="1" id="KW-1133">Transmembrane helix</keyword>
<keyword evidence="1" id="KW-0812">Transmembrane</keyword>
<dbReference type="InterPro" id="IPR025363">
    <property type="entry name" value="DUF4267"/>
</dbReference>
<dbReference type="Proteomes" id="UP000758603">
    <property type="component" value="Unassembled WGS sequence"/>
</dbReference>
<dbReference type="RefSeq" id="XP_045951793.1">
    <property type="nucleotide sequence ID" value="XM_046100945.1"/>
</dbReference>
<feature type="transmembrane region" description="Helical" evidence="1">
    <location>
        <begin position="12"/>
        <end position="34"/>
    </location>
</feature>
<dbReference type="GeneID" id="70129837"/>
<sequence length="111" mass="11699">MPELSTATWRYLGLGVAASYAGLGIFQAVQPHAISPQVDARQQVGWLMNLIAARDLSIAAILFSFAYRGKTQELGTVILGGMIICAADTIAVGKRKGPAAFAYCSTAGHWG</sequence>
<dbReference type="OrthoDB" id="4157173at2759"/>
<gene>
    <name evidence="2" type="ORF">BKA67DRAFT_541512</name>
</gene>
<dbReference type="AlphaFoldDB" id="A0A9P8RFX7"/>
<accession>A0A9P8RFX7</accession>
<feature type="transmembrane region" description="Helical" evidence="1">
    <location>
        <begin position="74"/>
        <end position="93"/>
    </location>
</feature>
<evidence type="ECO:0000256" key="1">
    <source>
        <dbReference type="SAM" id="Phobius"/>
    </source>
</evidence>
<dbReference type="EMBL" id="JAGPXC010000011">
    <property type="protein sequence ID" value="KAH6645279.1"/>
    <property type="molecule type" value="Genomic_DNA"/>
</dbReference>
<feature type="transmembrane region" description="Helical" evidence="1">
    <location>
        <begin position="46"/>
        <end position="67"/>
    </location>
</feature>
<protein>
    <submittedName>
        <fullName evidence="2">Uncharacterized protein</fullName>
    </submittedName>
</protein>